<feature type="compositionally biased region" description="Basic and acidic residues" evidence="1">
    <location>
        <begin position="87"/>
        <end position="96"/>
    </location>
</feature>
<name>A0A2U1P2N6_ARTAN</name>
<reference evidence="2 3" key="1">
    <citation type="journal article" date="2018" name="Mol. Plant">
        <title>The genome of Artemisia annua provides insight into the evolution of Asteraceae family and artemisinin biosynthesis.</title>
        <authorList>
            <person name="Shen Q."/>
            <person name="Zhang L."/>
            <person name="Liao Z."/>
            <person name="Wang S."/>
            <person name="Yan T."/>
            <person name="Shi P."/>
            <person name="Liu M."/>
            <person name="Fu X."/>
            <person name="Pan Q."/>
            <person name="Wang Y."/>
            <person name="Lv Z."/>
            <person name="Lu X."/>
            <person name="Zhang F."/>
            <person name="Jiang W."/>
            <person name="Ma Y."/>
            <person name="Chen M."/>
            <person name="Hao X."/>
            <person name="Li L."/>
            <person name="Tang Y."/>
            <person name="Lv G."/>
            <person name="Zhou Y."/>
            <person name="Sun X."/>
            <person name="Brodelius P.E."/>
            <person name="Rose J.K.C."/>
            <person name="Tang K."/>
        </authorList>
    </citation>
    <scope>NUCLEOTIDE SEQUENCE [LARGE SCALE GENOMIC DNA]</scope>
    <source>
        <strain evidence="3">cv. Huhao1</strain>
        <tissue evidence="2">Leaf</tissue>
    </source>
</reference>
<feature type="compositionally biased region" description="Basic and acidic residues" evidence="1">
    <location>
        <begin position="52"/>
        <end position="63"/>
    </location>
</feature>
<evidence type="ECO:0000256" key="1">
    <source>
        <dbReference type="SAM" id="MobiDB-lite"/>
    </source>
</evidence>
<feature type="region of interest" description="Disordered" evidence="1">
    <location>
        <begin position="1"/>
        <end position="22"/>
    </location>
</feature>
<organism evidence="2 3">
    <name type="scientific">Artemisia annua</name>
    <name type="common">Sweet wormwood</name>
    <dbReference type="NCBI Taxonomy" id="35608"/>
    <lineage>
        <taxon>Eukaryota</taxon>
        <taxon>Viridiplantae</taxon>
        <taxon>Streptophyta</taxon>
        <taxon>Embryophyta</taxon>
        <taxon>Tracheophyta</taxon>
        <taxon>Spermatophyta</taxon>
        <taxon>Magnoliopsida</taxon>
        <taxon>eudicotyledons</taxon>
        <taxon>Gunneridae</taxon>
        <taxon>Pentapetalae</taxon>
        <taxon>asterids</taxon>
        <taxon>campanulids</taxon>
        <taxon>Asterales</taxon>
        <taxon>Asteraceae</taxon>
        <taxon>Asteroideae</taxon>
        <taxon>Anthemideae</taxon>
        <taxon>Artemisiinae</taxon>
        <taxon>Artemisia</taxon>
    </lineage>
</organism>
<dbReference type="EMBL" id="PKPP01001776">
    <property type="protein sequence ID" value="PWA80023.1"/>
    <property type="molecule type" value="Genomic_DNA"/>
</dbReference>
<protein>
    <submittedName>
        <fullName evidence="2">Uncharacterized protein</fullName>
    </submittedName>
</protein>
<dbReference type="Proteomes" id="UP000245207">
    <property type="component" value="Unassembled WGS sequence"/>
</dbReference>
<evidence type="ECO:0000313" key="2">
    <source>
        <dbReference type="EMBL" id="PWA80023.1"/>
    </source>
</evidence>
<accession>A0A2U1P2N6</accession>
<keyword evidence="3" id="KW-1185">Reference proteome</keyword>
<gene>
    <name evidence="2" type="ORF">CTI12_AA069600</name>
</gene>
<dbReference type="AlphaFoldDB" id="A0A2U1P2N6"/>
<feature type="region of interest" description="Disordered" evidence="1">
    <location>
        <begin position="46"/>
        <end position="116"/>
    </location>
</feature>
<proteinExistence type="predicted"/>
<sequence>MILAVHSKGTVVSPEKNNDLNHGTKLWEFSTVVALDIPVAVGTASMTSQDADAGHDRPRREDGGVPPRLQPPVAGAHVGQESSSHLLHRDQLISHERNRKMHSGEECNQDAATPNV</sequence>
<evidence type="ECO:0000313" key="3">
    <source>
        <dbReference type="Proteomes" id="UP000245207"/>
    </source>
</evidence>
<comment type="caution">
    <text evidence="2">The sequence shown here is derived from an EMBL/GenBank/DDBJ whole genome shotgun (WGS) entry which is preliminary data.</text>
</comment>